<feature type="domain" description="DUF8212" evidence="2">
    <location>
        <begin position="224"/>
        <end position="246"/>
    </location>
</feature>
<reference evidence="3" key="2">
    <citation type="submission" date="2023-05" db="EMBL/GenBank/DDBJ databases">
        <authorList>
            <consortium name="Lawrence Berkeley National Laboratory"/>
            <person name="Steindorff A."/>
            <person name="Hensen N."/>
            <person name="Bonometti L."/>
            <person name="Westerberg I."/>
            <person name="Brannstrom I.O."/>
            <person name="Guillou S."/>
            <person name="Cros-Aarteil S."/>
            <person name="Calhoun S."/>
            <person name="Haridas S."/>
            <person name="Kuo A."/>
            <person name="Mondo S."/>
            <person name="Pangilinan J."/>
            <person name="Riley R."/>
            <person name="Labutti K."/>
            <person name="Andreopoulos B."/>
            <person name="Lipzen A."/>
            <person name="Chen C."/>
            <person name="Yanf M."/>
            <person name="Daum C."/>
            <person name="Ng V."/>
            <person name="Clum A."/>
            <person name="Ohm R."/>
            <person name="Martin F."/>
            <person name="Silar P."/>
            <person name="Natvig D."/>
            <person name="Lalanne C."/>
            <person name="Gautier V."/>
            <person name="Ament-Velasquez S.L."/>
            <person name="Kruys A."/>
            <person name="Hutchinson M.I."/>
            <person name="Powell A.J."/>
            <person name="Barry K."/>
            <person name="Miller A.N."/>
            <person name="Grigoriev I.V."/>
            <person name="Debuchy R."/>
            <person name="Gladieux P."/>
            <person name="Thoren M.H."/>
            <person name="Johannesson H."/>
        </authorList>
    </citation>
    <scope>NUCLEOTIDE SEQUENCE</scope>
    <source>
        <strain evidence="3">PSN293</strain>
    </source>
</reference>
<name>A0AAN7B2X5_9PEZI</name>
<dbReference type="AlphaFoldDB" id="A0AAN7B2X5"/>
<comment type="caution">
    <text evidence="3">The sequence shown here is derived from an EMBL/GenBank/DDBJ whole genome shotgun (WGS) entry which is preliminary data.</text>
</comment>
<sequence length="552" mass="64135">MRLLNVDARQLHTFYDDNIPSYAILSHTWDQKELEVTFEYLNRPDHVQITRYDKIEHTCRLAKDLGLDWVWIDTCCIDKSSSAELSEAINSRFRWYKNSTICFVHLEDVTRTDCNVTFERCRWLTRGWTLQELLALGVLTFFDKTWSPIGDRTRWAKDIQCRSAIPTEYLGPLGLRAHFRRARVGQKMSWAVNRETTRKEDIAYCLFGLFDVNMPLLYGEGGHRAFQRLQEEIMKNSTDDSICAWSPQASIKILINLEVPVRFYTEYLHFASSPEDFRCLKHEALPAGPPLVQAKTWHVTTGRLQVHLPLYHRQPGPQSSCFMLLDCALDGDIDQVLVVAPQRVGSKYWRRDLFMATWEDLSTRTTLDVTTVDVIPYTPSAFSDGHGLPSNWIDLDELFLRTAMGTEDRVVDTIHLQRQGRGWVIGAPNDHNWHRLCVYMKVGLTEHEYLVLIEKRSFSWAFWLSRGWLSQLFNVYIMERPPNGTWEKDPCVSAAALQKQLKLKCHKRSAHQKDVFLMGRSYQLVEVYDSTTWHDHHNGNEGTEIIPSFAPD</sequence>
<dbReference type="InterPro" id="IPR058525">
    <property type="entry name" value="DUF8212"/>
</dbReference>
<dbReference type="EMBL" id="MU858441">
    <property type="protein sequence ID" value="KAK4206320.1"/>
    <property type="molecule type" value="Genomic_DNA"/>
</dbReference>
<dbReference type="PANTHER" id="PTHR10622:SF10">
    <property type="entry name" value="HET DOMAIN-CONTAINING PROTEIN"/>
    <property type="match status" value="1"/>
</dbReference>
<dbReference type="Proteomes" id="UP001301769">
    <property type="component" value="Unassembled WGS sequence"/>
</dbReference>
<protein>
    <submittedName>
        <fullName evidence="3">Vegetative incompatibility protein HET-E-1</fullName>
    </submittedName>
</protein>
<proteinExistence type="predicted"/>
<evidence type="ECO:0000259" key="2">
    <source>
        <dbReference type="Pfam" id="PF26640"/>
    </source>
</evidence>
<dbReference type="Pfam" id="PF26640">
    <property type="entry name" value="DUF8212"/>
    <property type="match status" value="1"/>
</dbReference>
<dbReference type="Pfam" id="PF06985">
    <property type="entry name" value="HET"/>
    <property type="match status" value="1"/>
</dbReference>
<feature type="domain" description="Heterokaryon incompatibility" evidence="1">
    <location>
        <begin position="22"/>
        <end position="113"/>
    </location>
</feature>
<dbReference type="PANTHER" id="PTHR10622">
    <property type="entry name" value="HET DOMAIN-CONTAINING PROTEIN"/>
    <property type="match status" value="1"/>
</dbReference>
<organism evidence="3 4">
    <name type="scientific">Rhypophila decipiens</name>
    <dbReference type="NCBI Taxonomy" id="261697"/>
    <lineage>
        <taxon>Eukaryota</taxon>
        <taxon>Fungi</taxon>
        <taxon>Dikarya</taxon>
        <taxon>Ascomycota</taxon>
        <taxon>Pezizomycotina</taxon>
        <taxon>Sordariomycetes</taxon>
        <taxon>Sordariomycetidae</taxon>
        <taxon>Sordariales</taxon>
        <taxon>Naviculisporaceae</taxon>
        <taxon>Rhypophila</taxon>
    </lineage>
</organism>
<keyword evidence="4" id="KW-1185">Reference proteome</keyword>
<evidence type="ECO:0000313" key="3">
    <source>
        <dbReference type="EMBL" id="KAK4206320.1"/>
    </source>
</evidence>
<evidence type="ECO:0000259" key="1">
    <source>
        <dbReference type="Pfam" id="PF06985"/>
    </source>
</evidence>
<reference evidence="3" key="1">
    <citation type="journal article" date="2023" name="Mol. Phylogenet. Evol.">
        <title>Genome-scale phylogeny and comparative genomics of the fungal order Sordariales.</title>
        <authorList>
            <person name="Hensen N."/>
            <person name="Bonometti L."/>
            <person name="Westerberg I."/>
            <person name="Brannstrom I.O."/>
            <person name="Guillou S."/>
            <person name="Cros-Aarteil S."/>
            <person name="Calhoun S."/>
            <person name="Haridas S."/>
            <person name="Kuo A."/>
            <person name="Mondo S."/>
            <person name="Pangilinan J."/>
            <person name="Riley R."/>
            <person name="LaButti K."/>
            <person name="Andreopoulos B."/>
            <person name="Lipzen A."/>
            <person name="Chen C."/>
            <person name="Yan M."/>
            <person name="Daum C."/>
            <person name="Ng V."/>
            <person name="Clum A."/>
            <person name="Steindorff A."/>
            <person name="Ohm R.A."/>
            <person name="Martin F."/>
            <person name="Silar P."/>
            <person name="Natvig D.O."/>
            <person name="Lalanne C."/>
            <person name="Gautier V."/>
            <person name="Ament-Velasquez S.L."/>
            <person name="Kruys A."/>
            <person name="Hutchinson M.I."/>
            <person name="Powell A.J."/>
            <person name="Barry K."/>
            <person name="Miller A.N."/>
            <person name="Grigoriev I.V."/>
            <person name="Debuchy R."/>
            <person name="Gladieux P."/>
            <person name="Hiltunen Thoren M."/>
            <person name="Johannesson H."/>
        </authorList>
    </citation>
    <scope>NUCLEOTIDE SEQUENCE</scope>
    <source>
        <strain evidence="3">PSN293</strain>
    </source>
</reference>
<gene>
    <name evidence="3" type="ORF">QBC37DRAFT_133717</name>
</gene>
<dbReference type="InterPro" id="IPR010730">
    <property type="entry name" value="HET"/>
</dbReference>
<accession>A0AAN7B2X5</accession>
<evidence type="ECO:0000313" key="4">
    <source>
        <dbReference type="Proteomes" id="UP001301769"/>
    </source>
</evidence>